<dbReference type="InterPro" id="IPR013783">
    <property type="entry name" value="Ig-like_fold"/>
</dbReference>
<dbReference type="SMART" id="SM00409">
    <property type="entry name" value="IG"/>
    <property type="match status" value="1"/>
</dbReference>
<dbReference type="EMBL" id="DS471241">
    <property type="protein sequence ID" value="EDO28729.1"/>
    <property type="molecule type" value="Genomic_DNA"/>
</dbReference>
<feature type="non-terminal residue" evidence="4">
    <location>
        <position position="1"/>
    </location>
</feature>
<dbReference type="Gene3D" id="2.60.40.10">
    <property type="entry name" value="Immunoglobulins"/>
    <property type="match status" value="1"/>
</dbReference>
<evidence type="ECO:0000256" key="2">
    <source>
        <dbReference type="ARBA" id="ARBA00023319"/>
    </source>
</evidence>
<dbReference type="HOGENOM" id="CLU_2433212_0_0_1"/>
<dbReference type="AlphaFoldDB" id="A7T5N3"/>
<feature type="non-terminal residue" evidence="4">
    <location>
        <position position="91"/>
    </location>
</feature>
<dbReference type="SMART" id="SM00408">
    <property type="entry name" value="IGc2"/>
    <property type="match status" value="1"/>
</dbReference>
<protein>
    <recommendedName>
        <fullName evidence="3">Ig-like domain-containing protein</fullName>
    </recommendedName>
</protein>
<dbReference type="InterPro" id="IPR036179">
    <property type="entry name" value="Ig-like_dom_sf"/>
</dbReference>
<proteinExistence type="predicted"/>
<name>A7T5N3_NEMVE</name>
<dbReference type="Proteomes" id="UP000001593">
    <property type="component" value="Unassembled WGS sequence"/>
</dbReference>
<dbReference type="InterPro" id="IPR013098">
    <property type="entry name" value="Ig_I-set"/>
</dbReference>
<keyword evidence="2" id="KW-0393">Immunoglobulin domain</keyword>
<evidence type="ECO:0000313" key="4">
    <source>
        <dbReference type="EMBL" id="EDO28729.1"/>
    </source>
</evidence>
<dbReference type="Pfam" id="PF07679">
    <property type="entry name" value="I-set"/>
    <property type="match status" value="1"/>
</dbReference>
<dbReference type="SUPFAM" id="SSF48726">
    <property type="entry name" value="Immunoglobulin"/>
    <property type="match status" value="1"/>
</dbReference>
<dbReference type="InParanoid" id="A7T5N3"/>
<sequence length="91" mass="10023">PILKKPPFISATFVRSQVLLTCRAEGNPEPSVGWKKGLLPVSSLGPRYEILEDGTLRIEQAMIEDEGTYSCYATNFKGPLQTRTANLRVVG</sequence>
<dbReference type="STRING" id="45351.A7T5N3"/>
<gene>
    <name evidence="4" type="ORF">NEMVEDRAFT_v1g6574</name>
</gene>
<dbReference type="FunFam" id="2.60.40.10:FF:000032">
    <property type="entry name" value="palladin isoform X1"/>
    <property type="match status" value="1"/>
</dbReference>
<organism evidence="4 5">
    <name type="scientific">Nematostella vectensis</name>
    <name type="common">Starlet sea anemone</name>
    <dbReference type="NCBI Taxonomy" id="45351"/>
    <lineage>
        <taxon>Eukaryota</taxon>
        <taxon>Metazoa</taxon>
        <taxon>Cnidaria</taxon>
        <taxon>Anthozoa</taxon>
        <taxon>Hexacorallia</taxon>
        <taxon>Actiniaria</taxon>
        <taxon>Edwardsiidae</taxon>
        <taxon>Nematostella</taxon>
    </lineage>
</organism>
<dbReference type="InterPro" id="IPR003598">
    <property type="entry name" value="Ig_sub2"/>
</dbReference>
<dbReference type="PROSITE" id="PS50835">
    <property type="entry name" value="IG_LIKE"/>
    <property type="match status" value="1"/>
</dbReference>
<dbReference type="OMA" id="LGPRYEI"/>
<reference evidence="4 5" key="1">
    <citation type="journal article" date="2007" name="Science">
        <title>Sea anemone genome reveals ancestral eumetazoan gene repertoire and genomic organization.</title>
        <authorList>
            <person name="Putnam N.H."/>
            <person name="Srivastava M."/>
            <person name="Hellsten U."/>
            <person name="Dirks B."/>
            <person name="Chapman J."/>
            <person name="Salamov A."/>
            <person name="Terry A."/>
            <person name="Shapiro H."/>
            <person name="Lindquist E."/>
            <person name="Kapitonov V.V."/>
            <person name="Jurka J."/>
            <person name="Genikhovich G."/>
            <person name="Grigoriev I.V."/>
            <person name="Lucas S.M."/>
            <person name="Steele R.E."/>
            <person name="Finnerty J.R."/>
            <person name="Technau U."/>
            <person name="Martindale M.Q."/>
            <person name="Rokhsar D.S."/>
        </authorList>
    </citation>
    <scope>NUCLEOTIDE SEQUENCE [LARGE SCALE GENOMIC DNA]</scope>
    <source>
        <strain evidence="5">CH2 X CH6</strain>
    </source>
</reference>
<feature type="domain" description="Ig-like" evidence="3">
    <location>
        <begin position="1"/>
        <end position="88"/>
    </location>
</feature>
<evidence type="ECO:0000313" key="5">
    <source>
        <dbReference type="Proteomes" id="UP000001593"/>
    </source>
</evidence>
<evidence type="ECO:0000256" key="1">
    <source>
        <dbReference type="ARBA" id="ARBA00023157"/>
    </source>
</evidence>
<keyword evidence="5" id="KW-1185">Reference proteome</keyword>
<dbReference type="PANTHER" id="PTHR10075">
    <property type="entry name" value="BASIGIN RELATED"/>
    <property type="match status" value="1"/>
</dbReference>
<dbReference type="PANTHER" id="PTHR10075:SF103">
    <property type="entry name" value="ROUNDABOUT HOMOLOG 4"/>
    <property type="match status" value="1"/>
</dbReference>
<dbReference type="eggNOG" id="KOG4475">
    <property type="taxonomic scope" value="Eukaryota"/>
</dbReference>
<dbReference type="InterPro" id="IPR007110">
    <property type="entry name" value="Ig-like_dom"/>
</dbReference>
<evidence type="ECO:0000259" key="3">
    <source>
        <dbReference type="PROSITE" id="PS50835"/>
    </source>
</evidence>
<keyword evidence="1" id="KW-1015">Disulfide bond</keyword>
<accession>A7T5N3</accession>
<dbReference type="InterPro" id="IPR003599">
    <property type="entry name" value="Ig_sub"/>
</dbReference>